<comment type="caution">
    <text evidence="2">The sequence shown here is derived from an EMBL/GenBank/DDBJ whole genome shotgun (WGS) entry which is preliminary data.</text>
</comment>
<feature type="region of interest" description="Disordered" evidence="1">
    <location>
        <begin position="89"/>
        <end position="112"/>
    </location>
</feature>
<dbReference type="EMBL" id="QYUL01000004">
    <property type="protein sequence ID" value="RJF78085.1"/>
    <property type="molecule type" value="Genomic_DNA"/>
</dbReference>
<dbReference type="AlphaFoldDB" id="A0A418VPA3"/>
<evidence type="ECO:0000313" key="3">
    <source>
        <dbReference type="Proteomes" id="UP000283458"/>
    </source>
</evidence>
<reference evidence="2 3" key="1">
    <citation type="submission" date="2018-09" db="EMBL/GenBank/DDBJ databases">
        <authorList>
            <person name="Zhu H."/>
        </authorList>
    </citation>
    <scope>NUCLEOTIDE SEQUENCE [LARGE SCALE GENOMIC DNA]</scope>
    <source>
        <strain evidence="2 3">K2W22B-5</strain>
    </source>
</reference>
<accession>A0A418VPA3</accession>
<evidence type="ECO:0000256" key="1">
    <source>
        <dbReference type="SAM" id="MobiDB-lite"/>
    </source>
</evidence>
<keyword evidence="3" id="KW-1185">Reference proteome</keyword>
<protein>
    <submittedName>
        <fullName evidence="2">Uncharacterized protein</fullName>
    </submittedName>
</protein>
<dbReference type="Proteomes" id="UP000283458">
    <property type="component" value="Unassembled WGS sequence"/>
</dbReference>
<sequence length="112" mass="12057">MKAILNTKGNFLLLDPSSGQEVPYHRPAVVEVTNFFQARLGIGQLEVIHANLPDIADDKELAACIKEHGVDEGVETYLLTLAALTATPDEDEASFMPETLPPAKAKTDGDPV</sequence>
<name>A0A418VPA3_9PROT</name>
<evidence type="ECO:0000313" key="2">
    <source>
        <dbReference type="EMBL" id="RJF78085.1"/>
    </source>
</evidence>
<organism evidence="2 3">
    <name type="scientific">Azospirillum cavernae</name>
    <dbReference type="NCBI Taxonomy" id="2320860"/>
    <lineage>
        <taxon>Bacteria</taxon>
        <taxon>Pseudomonadati</taxon>
        <taxon>Pseudomonadota</taxon>
        <taxon>Alphaproteobacteria</taxon>
        <taxon>Rhodospirillales</taxon>
        <taxon>Azospirillaceae</taxon>
        <taxon>Azospirillum</taxon>
    </lineage>
</organism>
<dbReference type="RefSeq" id="WP_119833227.1">
    <property type="nucleotide sequence ID" value="NZ_QYUL01000004.1"/>
</dbReference>
<proteinExistence type="predicted"/>
<gene>
    <name evidence="2" type="ORF">D3877_23430</name>
</gene>